<organism evidence="2 3">
    <name type="scientific">Stachybotrys chartarum (strain CBS 109288 / IBT 7711)</name>
    <name type="common">Toxic black mold</name>
    <name type="synonym">Stilbospora chartarum</name>
    <dbReference type="NCBI Taxonomy" id="1280523"/>
    <lineage>
        <taxon>Eukaryota</taxon>
        <taxon>Fungi</taxon>
        <taxon>Dikarya</taxon>
        <taxon>Ascomycota</taxon>
        <taxon>Pezizomycotina</taxon>
        <taxon>Sordariomycetes</taxon>
        <taxon>Hypocreomycetidae</taxon>
        <taxon>Hypocreales</taxon>
        <taxon>Stachybotryaceae</taxon>
        <taxon>Stachybotrys</taxon>
    </lineage>
</organism>
<feature type="region of interest" description="Disordered" evidence="1">
    <location>
        <begin position="131"/>
        <end position="169"/>
    </location>
</feature>
<dbReference type="AlphaFoldDB" id="A0A084BCF7"/>
<gene>
    <name evidence="2" type="ORF">S7711_11387</name>
</gene>
<keyword evidence="3" id="KW-1185">Reference proteome</keyword>
<sequence length="287" mass="29848">MAALCHPQLSMSCCRLASPRPQPSPIPDLRPSLSESAKIMAAQEAWERRHGTSTGSPAAEGASSSDEPADVPVVPRSTAAHISKNPPFPGPSGLLSGARGVAGENSNLLRAAQTPVPLPPYQQPLQSATLNNHLETPPSAAAASSNEPLRSVERTKQRERASKDAGRGAETVTLHLASSAALAPLSLHRRLMASAGWRAVFRDAFECGFPPTGGASGEVLGSWGSACAVAHMTGEESTDPEARCTADCYPTSRLSGECIEPPSQAGSECCRPARGCGWGKQKGERLG</sequence>
<feature type="compositionally biased region" description="Basic and acidic residues" evidence="1">
    <location>
        <begin position="150"/>
        <end position="167"/>
    </location>
</feature>
<name>A0A084BCF7_STACB</name>
<evidence type="ECO:0000256" key="1">
    <source>
        <dbReference type="SAM" id="MobiDB-lite"/>
    </source>
</evidence>
<dbReference type="HOGENOM" id="CLU_970356_0_0_1"/>
<feature type="compositionally biased region" description="Polar residues" evidence="1">
    <location>
        <begin position="52"/>
        <end position="66"/>
    </location>
</feature>
<dbReference type="EMBL" id="KL647383">
    <property type="protein sequence ID" value="KEY75236.1"/>
    <property type="molecule type" value="Genomic_DNA"/>
</dbReference>
<dbReference type="Proteomes" id="UP000028045">
    <property type="component" value="Unassembled WGS sequence"/>
</dbReference>
<dbReference type="OrthoDB" id="3545073at2759"/>
<protein>
    <submittedName>
        <fullName evidence="2">Uncharacterized protein</fullName>
    </submittedName>
</protein>
<accession>A0A084BCF7</accession>
<evidence type="ECO:0000313" key="2">
    <source>
        <dbReference type="EMBL" id="KEY75236.1"/>
    </source>
</evidence>
<feature type="region of interest" description="Disordered" evidence="1">
    <location>
        <begin position="41"/>
        <end position="99"/>
    </location>
</feature>
<proteinExistence type="predicted"/>
<reference evidence="2 3" key="1">
    <citation type="journal article" date="2014" name="BMC Genomics">
        <title>Comparative genome sequencing reveals chemotype-specific gene clusters in the toxigenic black mold Stachybotrys.</title>
        <authorList>
            <person name="Semeiks J."/>
            <person name="Borek D."/>
            <person name="Otwinowski Z."/>
            <person name="Grishin N.V."/>
        </authorList>
    </citation>
    <scope>NUCLEOTIDE SEQUENCE [LARGE SCALE GENOMIC DNA]</scope>
    <source>
        <strain evidence="3">CBS 109288 / IBT 7711</strain>
    </source>
</reference>
<evidence type="ECO:0000313" key="3">
    <source>
        <dbReference type="Proteomes" id="UP000028045"/>
    </source>
</evidence>